<dbReference type="InterPro" id="IPR036748">
    <property type="entry name" value="MTH938-like_sf"/>
</dbReference>
<dbReference type="InterPro" id="IPR007523">
    <property type="entry name" value="NDUFAF3/AAMDC"/>
</dbReference>
<dbReference type="CDD" id="cd05126">
    <property type="entry name" value="Mth938"/>
    <property type="match status" value="1"/>
</dbReference>
<evidence type="ECO:0000313" key="1">
    <source>
        <dbReference type="EMBL" id="MBK1634013.1"/>
    </source>
</evidence>
<dbReference type="PANTHER" id="PTHR15811">
    <property type="entry name" value="MTH938 DOMAIN-CONTAINING PROTEIN"/>
    <property type="match status" value="1"/>
</dbReference>
<proteinExistence type="predicted"/>
<dbReference type="EMBL" id="NRRV01000198">
    <property type="protein sequence ID" value="MBK1634013.1"/>
    <property type="molecule type" value="Genomic_DNA"/>
</dbReference>
<gene>
    <name evidence="1" type="ORF">CKO31_25500</name>
</gene>
<dbReference type="Pfam" id="PF04430">
    <property type="entry name" value="DUF498"/>
    <property type="match status" value="1"/>
</dbReference>
<protein>
    <recommendedName>
        <fullName evidence="3">Mth938-like domain-containing protein</fullName>
    </recommendedName>
</protein>
<dbReference type="Proteomes" id="UP000748752">
    <property type="component" value="Unassembled WGS sequence"/>
</dbReference>
<accession>A0ABS1CQE0</accession>
<dbReference type="SUPFAM" id="SSF64076">
    <property type="entry name" value="MTH938-like"/>
    <property type="match status" value="1"/>
</dbReference>
<dbReference type="Gene3D" id="3.40.1230.10">
    <property type="entry name" value="MTH938-like"/>
    <property type="match status" value="1"/>
</dbReference>
<dbReference type="PANTHER" id="PTHR15811:SF5">
    <property type="entry name" value="MTH938 DOMAIN-CONTAINING PROTEIN"/>
    <property type="match status" value="1"/>
</dbReference>
<keyword evidence="2" id="KW-1185">Reference proteome</keyword>
<evidence type="ECO:0000313" key="2">
    <source>
        <dbReference type="Proteomes" id="UP000748752"/>
    </source>
</evidence>
<dbReference type="InterPro" id="IPR034096">
    <property type="entry name" value="AAMDC"/>
</dbReference>
<sequence>MSSGRFRLILPERHPAMHIDNYRFGRIDIEGQSYDADVIIFPDHVQAHWWRQSGHRLALEDLATVLAERPEVLVLGTGCYGRMQVPGETLDCLRNAGIDVRVADTGAAVEAFNRLQQTCARIVAAVHLTC</sequence>
<comment type="caution">
    <text evidence="1">The sequence shown here is derived from an EMBL/GenBank/DDBJ whole genome shotgun (WGS) entry which is preliminary data.</text>
</comment>
<organism evidence="1 2">
    <name type="scientific">Thiohalocapsa halophila</name>
    <dbReference type="NCBI Taxonomy" id="69359"/>
    <lineage>
        <taxon>Bacteria</taxon>
        <taxon>Pseudomonadati</taxon>
        <taxon>Pseudomonadota</taxon>
        <taxon>Gammaproteobacteria</taxon>
        <taxon>Chromatiales</taxon>
        <taxon>Chromatiaceae</taxon>
        <taxon>Thiohalocapsa</taxon>
    </lineage>
</organism>
<reference evidence="1 2" key="1">
    <citation type="journal article" date="2020" name="Microorganisms">
        <title>Osmotic Adaptation and Compatible Solute Biosynthesis of Phototrophic Bacteria as Revealed from Genome Analyses.</title>
        <authorList>
            <person name="Imhoff J.F."/>
            <person name="Rahn T."/>
            <person name="Kunzel S."/>
            <person name="Keller A."/>
            <person name="Neulinger S.C."/>
        </authorList>
    </citation>
    <scope>NUCLEOTIDE SEQUENCE [LARGE SCALE GENOMIC DNA]</scope>
    <source>
        <strain evidence="1 2">DSM 6210</strain>
    </source>
</reference>
<name>A0ABS1CQE0_9GAMM</name>
<evidence type="ECO:0008006" key="3">
    <source>
        <dbReference type="Google" id="ProtNLM"/>
    </source>
</evidence>